<feature type="transmembrane region" description="Helical" evidence="1">
    <location>
        <begin position="67"/>
        <end position="100"/>
    </location>
</feature>
<dbReference type="AlphaFoldDB" id="A0A931FEL3"/>
<organism evidence="2 3">
    <name type="scientific">Streptacidiphilus fuscans</name>
    <dbReference type="NCBI Taxonomy" id="2789292"/>
    <lineage>
        <taxon>Bacteria</taxon>
        <taxon>Bacillati</taxon>
        <taxon>Actinomycetota</taxon>
        <taxon>Actinomycetes</taxon>
        <taxon>Kitasatosporales</taxon>
        <taxon>Streptomycetaceae</taxon>
        <taxon>Streptacidiphilus</taxon>
    </lineage>
</organism>
<dbReference type="Proteomes" id="UP000657385">
    <property type="component" value="Unassembled WGS sequence"/>
</dbReference>
<keyword evidence="3" id="KW-1185">Reference proteome</keyword>
<comment type="caution">
    <text evidence="2">The sequence shown here is derived from an EMBL/GenBank/DDBJ whole genome shotgun (WGS) entry which is preliminary data.</text>
</comment>
<evidence type="ECO:0000313" key="3">
    <source>
        <dbReference type="Proteomes" id="UP000657385"/>
    </source>
</evidence>
<protein>
    <submittedName>
        <fullName evidence="2">Uncharacterized protein</fullName>
    </submittedName>
</protein>
<name>A0A931FEL3_9ACTN</name>
<dbReference type="EMBL" id="JADPRT010000009">
    <property type="protein sequence ID" value="MBF9070728.1"/>
    <property type="molecule type" value="Genomic_DNA"/>
</dbReference>
<reference evidence="2" key="1">
    <citation type="submission" date="2020-11" db="EMBL/GenBank/DDBJ databases">
        <title>Isolation and identification of active actinomycetes.</title>
        <authorList>
            <person name="Yu B."/>
        </authorList>
    </citation>
    <scope>NUCLEOTIDE SEQUENCE</scope>
    <source>
        <strain evidence="2">NEAU-YB345</strain>
    </source>
</reference>
<proteinExistence type="predicted"/>
<evidence type="ECO:0000313" key="2">
    <source>
        <dbReference type="EMBL" id="MBF9070728.1"/>
    </source>
</evidence>
<feature type="transmembrane region" description="Helical" evidence="1">
    <location>
        <begin position="38"/>
        <end position="55"/>
    </location>
</feature>
<keyword evidence="1" id="KW-0472">Membrane</keyword>
<accession>A0A931FEL3</accession>
<evidence type="ECO:0000256" key="1">
    <source>
        <dbReference type="SAM" id="Phobius"/>
    </source>
</evidence>
<feature type="transmembrane region" description="Helical" evidence="1">
    <location>
        <begin position="12"/>
        <end position="32"/>
    </location>
</feature>
<keyword evidence="1" id="KW-0812">Transmembrane</keyword>
<sequence>MRLAQKWSWKADLVGFILCAGLITVMDVLIMTKTSDNGRALLLMTIIGAAAGAAVSRWQGPMLRRWACVAAGTFLAQASLVLLVVLITVALHLLFAHMYIPW</sequence>
<dbReference type="RefSeq" id="WP_196195895.1">
    <property type="nucleotide sequence ID" value="NZ_JADPRT010000009.1"/>
</dbReference>
<keyword evidence="1" id="KW-1133">Transmembrane helix</keyword>
<gene>
    <name evidence="2" type="ORF">I2501_22155</name>
</gene>